<evidence type="ECO:0000259" key="21">
    <source>
        <dbReference type="PROSITE" id="PS50979"/>
    </source>
</evidence>
<evidence type="ECO:0000256" key="12">
    <source>
        <dbReference type="ARBA" id="ARBA00022842"/>
    </source>
</evidence>
<dbReference type="EC" id="6.3.4.14" evidence="4 19"/>
<keyword evidence="7 19" id="KW-0436">Ligase</keyword>
<dbReference type="Gene3D" id="3.30.1490.20">
    <property type="entry name" value="ATP-grasp fold, A domain"/>
    <property type="match status" value="1"/>
</dbReference>
<dbReference type="InterPro" id="IPR016185">
    <property type="entry name" value="PreATP-grasp_dom_sf"/>
</dbReference>
<dbReference type="NCBIfam" id="NF006367">
    <property type="entry name" value="PRK08591.1"/>
    <property type="match status" value="1"/>
</dbReference>
<dbReference type="EMBL" id="CP119325">
    <property type="protein sequence ID" value="WEK32796.1"/>
    <property type="molecule type" value="Genomic_DNA"/>
</dbReference>
<dbReference type="PROSITE" id="PS50979">
    <property type="entry name" value="BC"/>
    <property type="match status" value="1"/>
</dbReference>
<dbReference type="SUPFAM" id="SSF56059">
    <property type="entry name" value="Glutathione synthetase ATP-binding domain-like"/>
    <property type="match status" value="1"/>
</dbReference>
<evidence type="ECO:0000256" key="1">
    <source>
        <dbReference type="ARBA" id="ARBA00003761"/>
    </source>
</evidence>
<dbReference type="Proteomes" id="UP001216329">
    <property type="component" value="Chromosome"/>
</dbReference>
<dbReference type="InterPro" id="IPR011761">
    <property type="entry name" value="ATP-grasp"/>
</dbReference>
<evidence type="ECO:0000256" key="6">
    <source>
        <dbReference type="ARBA" id="ARBA00022516"/>
    </source>
</evidence>
<keyword evidence="6 19" id="KW-0444">Lipid biosynthesis</keyword>
<evidence type="ECO:0000256" key="16">
    <source>
        <dbReference type="ARBA" id="ARBA00033786"/>
    </source>
</evidence>
<evidence type="ECO:0000256" key="2">
    <source>
        <dbReference type="ARBA" id="ARBA00004956"/>
    </source>
</evidence>
<dbReference type="FunFam" id="3.40.50.20:FF:000010">
    <property type="entry name" value="Propionyl-CoA carboxylase subunit alpha"/>
    <property type="match status" value="1"/>
</dbReference>
<accession>A0AAJ6BF77</accession>
<dbReference type="GO" id="GO:0046872">
    <property type="term" value="F:metal ion binding"/>
    <property type="evidence" value="ECO:0007669"/>
    <property type="project" value="UniProtKB-KW"/>
</dbReference>
<dbReference type="GO" id="GO:0005524">
    <property type="term" value="F:ATP binding"/>
    <property type="evidence" value="ECO:0007669"/>
    <property type="project" value="UniProtKB-UniRule"/>
</dbReference>
<keyword evidence="8" id="KW-0479">Metal-binding</keyword>
<dbReference type="Gene3D" id="3.30.470.20">
    <property type="entry name" value="ATP-grasp fold, B domain"/>
    <property type="match status" value="1"/>
</dbReference>
<dbReference type="InterPro" id="IPR011764">
    <property type="entry name" value="Biotin_carboxylation_dom"/>
</dbReference>
<dbReference type="InterPro" id="IPR013815">
    <property type="entry name" value="ATP_grasp_subdomain_1"/>
</dbReference>
<evidence type="ECO:0000256" key="17">
    <source>
        <dbReference type="ARBA" id="ARBA00048600"/>
    </source>
</evidence>
<dbReference type="PANTHER" id="PTHR48095">
    <property type="entry name" value="PYRUVATE CARBOXYLASE SUBUNIT A"/>
    <property type="match status" value="1"/>
</dbReference>
<dbReference type="PANTHER" id="PTHR48095:SF2">
    <property type="entry name" value="BIOTIN CARBOXYLASE, CHLOROPLASTIC"/>
    <property type="match status" value="1"/>
</dbReference>
<keyword evidence="14 19" id="KW-0275">Fatty acid biosynthesis</keyword>
<reference evidence="22" key="1">
    <citation type="submission" date="2023-03" db="EMBL/GenBank/DDBJ databases">
        <title>Andean soil-derived lignocellulolytic bacterial consortium as a source of novel taxa and putative plastic-active enzymes.</title>
        <authorList>
            <person name="Diaz-Garcia L."/>
            <person name="Chuvochina M."/>
            <person name="Feuerriegel G."/>
            <person name="Bunk B."/>
            <person name="Sproer C."/>
            <person name="Streit W.R."/>
            <person name="Rodriguez L.M."/>
            <person name="Overmann J."/>
            <person name="Jimenez D.J."/>
        </authorList>
    </citation>
    <scope>NUCLEOTIDE SEQUENCE</scope>
    <source>
        <strain evidence="22">MAG 876</strain>
    </source>
</reference>
<protein>
    <recommendedName>
        <fullName evidence="5 19">Biotin carboxylase</fullName>
        <ecNumber evidence="4 19">6.3.4.14</ecNumber>
    </recommendedName>
    <alternativeName>
        <fullName evidence="16 19">Acetyl-coenzyme A carboxylase biotin carboxylase subunit A</fullName>
    </alternativeName>
</protein>
<comment type="catalytic activity">
    <reaction evidence="17 19">
        <text>N(6)-biotinyl-L-lysyl-[protein] + hydrogencarbonate + ATP = N(6)-carboxybiotinyl-L-lysyl-[protein] + ADP + phosphate + H(+)</text>
        <dbReference type="Rhea" id="RHEA:13501"/>
        <dbReference type="Rhea" id="RHEA-COMP:10505"/>
        <dbReference type="Rhea" id="RHEA-COMP:10506"/>
        <dbReference type="ChEBI" id="CHEBI:15378"/>
        <dbReference type="ChEBI" id="CHEBI:17544"/>
        <dbReference type="ChEBI" id="CHEBI:30616"/>
        <dbReference type="ChEBI" id="CHEBI:43474"/>
        <dbReference type="ChEBI" id="CHEBI:83144"/>
        <dbReference type="ChEBI" id="CHEBI:83145"/>
        <dbReference type="ChEBI" id="CHEBI:456216"/>
        <dbReference type="EC" id="6.3.4.14"/>
    </reaction>
</comment>
<dbReference type="GO" id="GO:0004075">
    <property type="term" value="F:biotin carboxylase activity"/>
    <property type="evidence" value="ECO:0007669"/>
    <property type="project" value="UniProtKB-EC"/>
</dbReference>
<evidence type="ECO:0000256" key="7">
    <source>
        <dbReference type="ARBA" id="ARBA00022598"/>
    </source>
</evidence>
<evidence type="ECO:0000313" key="23">
    <source>
        <dbReference type="Proteomes" id="UP001216329"/>
    </source>
</evidence>
<evidence type="ECO:0000256" key="18">
    <source>
        <dbReference type="PROSITE-ProRule" id="PRU00409"/>
    </source>
</evidence>
<evidence type="ECO:0000256" key="14">
    <source>
        <dbReference type="ARBA" id="ARBA00023160"/>
    </source>
</evidence>
<evidence type="ECO:0000259" key="20">
    <source>
        <dbReference type="PROSITE" id="PS50975"/>
    </source>
</evidence>
<keyword evidence="12" id="KW-0460">Magnesium</keyword>
<feature type="domain" description="ATP-grasp" evidence="20">
    <location>
        <begin position="120"/>
        <end position="317"/>
    </location>
</feature>
<feature type="domain" description="Biotin carboxylation" evidence="21">
    <location>
        <begin position="1"/>
        <end position="445"/>
    </location>
</feature>
<proteinExistence type="predicted"/>
<name>A0AAJ6BF77_9PSED</name>
<evidence type="ECO:0000313" key="22">
    <source>
        <dbReference type="EMBL" id="WEK32796.1"/>
    </source>
</evidence>
<gene>
    <name evidence="22" type="primary">accC</name>
    <name evidence="22" type="ORF">P0Y58_11570</name>
</gene>
<dbReference type="AlphaFoldDB" id="A0AAJ6BF77"/>
<evidence type="ECO:0000256" key="15">
    <source>
        <dbReference type="ARBA" id="ARBA00023267"/>
    </source>
</evidence>
<dbReference type="PROSITE" id="PS50975">
    <property type="entry name" value="ATP_GRASP"/>
    <property type="match status" value="1"/>
</dbReference>
<evidence type="ECO:0000256" key="11">
    <source>
        <dbReference type="ARBA" id="ARBA00022840"/>
    </source>
</evidence>
<evidence type="ECO:0000256" key="3">
    <source>
        <dbReference type="ARBA" id="ARBA00011750"/>
    </source>
</evidence>
<dbReference type="SUPFAM" id="SSF52440">
    <property type="entry name" value="PreATP-grasp domain"/>
    <property type="match status" value="1"/>
</dbReference>
<sequence length="451" mass="49228">MFKRVLIANRGEIALRIQRACHQLGLETVMVYSQGDAGAAYLEQADLALCIGPAAPAQSYLDATALLQAAQASGAQAVHPGYGFLSENAAFSEAVSAAGLTFIGPDAECIRSMGDKVAAKRAMREAGVPCVPGPDGALPAELDTVCSIAAEIGYPVIIKAAGGGGGRGMRVVHSEQELGQAVSVTREEARRAFGNPELYMEKFLGHPRHVEIQVLCDRHGNGVWLGSRDCSLQRRHQKVLEEAPAPGIHPDALARVGERCVEACRQIGYQGVGTFEFLYEDDEFYFIEMNTRLQVEHPVTELTTGIDIVEQQLRVARGETLELRQEQIITQGHSLECRINAEDPHTFIPTPGTVTRWDVPGGIGVRVDTHVTTGYRVPPYYDSMIAKLITHGTTREQAMARMRTALAQFRIEGIASNLPLHRDILQDPAFTEGTVDIHHLEHWLKQRQAGN</sequence>
<evidence type="ECO:0000256" key="19">
    <source>
        <dbReference type="RuleBase" id="RU365063"/>
    </source>
</evidence>
<keyword evidence="15 19" id="KW-0092">Biotin</keyword>
<dbReference type="PROSITE" id="PS00866">
    <property type="entry name" value="CPSASE_1"/>
    <property type="match status" value="1"/>
</dbReference>
<dbReference type="Pfam" id="PF02786">
    <property type="entry name" value="CPSase_L_D2"/>
    <property type="match status" value="1"/>
</dbReference>
<dbReference type="InterPro" id="IPR005481">
    <property type="entry name" value="BC-like_N"/>
</dbReference>
<dbReference type="Pfam" id="PF00289">
    <property type="entry name" value="Biotin_carb_N"/>
    <property type="match status" value="1"/>
</dbReference>
<dbReference type="FunFam" id="3.30.1490.20:FF:000003">
    <property type="entry name" value="acetyl-CoA carboxylase isoform X1"/>
    <property type="match status" value="1"/>
</dbReference>
<dbReference type="PROSITE" id="PS00867">
    <property type="entry name" value="CPSASE_2"/>
    <property type="match status" value="1"/>
</dbReference>
<keyword evidence="10 19" id="KW-0276">Fatty acid metabolism</keyword>
<dbReference type="SUPFAM" id="SSF51246">
    <property type="entry name" value="Rudiment single hybrid motif"/>
    <property type="match status" value="1"/>
</dbReference>
<keyword evidence="11 18" id="KW-0067">ATP-binding</keyword>
<dbReference type="Pfam" id="PF02785">
    <property type="entry name" value="Biotin_carb_C"/>
    <property type="match status" value="1"/>
</dbReference>
<evidence type="ECO:0000256" key="8">
    <source>
        <dbReference type="ARBA" id="ARBA00022723"/>
    </source>
</evidence>
<organism evidence="22 23">
    <name type="scientific">Candidatus Pseudomonas phytovorans</name>
    <dbReference type="NCBI Taxonomy" id="3121377"/>
    <lineage>
        <taxon>Bacteria</taxon>
        <taxon>Pseudomonadati</taxon>
        <taxon>Pseudomonadota</taxon>
        <taxon>Gammaproteobacteria</taxon>
        <taxon>Pseudomonadales</taxon>
        <taxon>Pseudomonadaceae</taxon>
        <taxon>Pseudomonas</taxon>
    </lineage>
</organism>
<evidence type="ECO:0000256" key="5">
    <source>
        <dbReference type="ARBA" id="ARBA00017242"/>
    </source>
</evidence>
<evidence type="ECO:0000256" key="4">
    <source>
        <dbReference type="ARBA" id="ARBA00013263"/>
    </source>
</evidence>
<keyword evidence="9 18" id="KW-0547">Nucleotide-binding</keyword>
<dbReference type="Gene3D" id="3.40.50.20">
    <property type="match status" value="1"/>
</dbReference>
<keyword evidence="13 19" id="KW-0443">Lipid metabolism</keyword>
<evidence type="ECO:0000256" key="9">
    <source>
        <dbReference type="ARBA" id="ARBA00022741"/>
    </source>
</evidence>
<dbReference type="InterPro" id="IPR051602">
    <property type="entry name" value="ACC_Biotin_Carboxylase"/>
</dbReference>
<dbReference type="InterPro" id="IPR011054">
    <property type="entry name" value="Rudment_hybrid_motif"/>
</dbReference>
<comment type="subunit">
    <text evidence="3 19">Acetyl-CoA carboxylase is a heterohexamer of biotin carboxyl carrier protein, biotin carboxylase and the two subunits of carboxyl transferase in a 2:2 complex.</text>
</comment>
<dbReference type="GO" id="GO:0006633">
    <property type="term" value="P:fatty acid biosynthetic process"/>
    <property type="evidence" value="ECO:0007669"/>
    <property type="project" value="UniProtKB-KW"/>
</dbReference>
<dbReference type="InterPro" id="IPR004549">
    <property type="entry name" value="Acetyl_CoA_COase_biotin_COase"/>
</dbReference>
<dbReference type="NCBIfam" id="TIGR00514">
    <property type="entry name" value="accC"/>
    <property type="match status" value="1"/>
</dbReference>
<evidence type="ECO:0000256" key="10">
    <source>
        <dbReference type="ARBA" id="ARBA00022832"/>
    </source>
</evidence>
<dbReference type="SMART" id="SM00878">
    <property type="entry name" value="Biotin_carb_C"/>
    <property type="match status" value="1"/>
</dbReference>
<evidence type="ECO:0000256" key="13">
    <source>
        <dbReference type="ARBA" id="ARBA00023098"/>
    </source>
</evidence>
<comment type="pathway">
    <text evidence="2 19">Lipid metabolism; malonyl-CoA biosynthesis; malonyl-CoA from acetyl-CoA: step 1/1.</text>
</comment>
<comment type="function">
    <text evidence="1 19">This protein is a component of the acetyl coenzyme A carboxylase complex; first, biotin carboxylase catalyzes the carboxylation of the carrier protein and then the transcarboxylase transfers the carboxyl group to form malonyl-CoA.</text>
</comment>
<dbReference type="InterPro" id="IPR005479">
    <property type="entry name" value="CPAse_ATP-bd"/>
</dbReference>
<dbReference type="InterPro" id="IPR005482">
    <property type="entry name" value="Biotin_COase_C"/>
</dbReference>